<feature type="chain" id="PRO_5014917272" description="alpha-L-fucosidase" evidence="8">
    <location>
        <begin position="19"/>
        <end position="432"/>
    </location>
</feature>
<comment type="function">
    <text evidence="1">Alpha-L-fucosidase is responsible for hydrolyzing the alpha-1,6-linked fucose joined to the reducing-end N-acetylglucosamine of the carbohydrate moieties of glycoproteins.</text>
</comment>
<keyword evidence="11" id="KW-1185">Reference proteome</keyword>
<dbReference type="PANTHER" id="PTHR10030:SF37">
    <property type="entry name" value="ALPHA-L-FUCOSIDASE-RELATED"/>
    <property type="match status" value="1"/>
</dbReference>
<evidence type="ECO:0000256" key="6">
    <source>
        <dbReference type="ARBA" id="ARBA00023295"/>
    </source>
</evidence>
<dbReference type="InterPro" id="IPR057739">
    <property type="entry name" value="Glyco_hydro_29_N"/>
</dbReference>
<dbReference type="PIRSF" id="PIRSF001092">
    <property type="entry name" value="Alpha-L-fucosidase"/>
    <property type="match status" value="1"/>
</dbReference>
<dbReference type="RefSeq" id="WP_106659484.1">
    <property type="nucleotide sequence ID" value="NZ_PJEO01000028.1"/>
</dbReference>
<sequence length="432" mass="49888">MKKISLLLIIVWISHTNAQSNYVPTTENLEARKWFDEAKFGLFIHWGVYSILGDGEWVMNNQNISIEEYEKLPSFFNPIEYNAEEWVKMAKNAGMKYITITSRHHDGFSMFDTKLTDYNIVQKTPYKKDVLKDLAAACKKEGIKLFFYYSLLDWHNDDYFPRGNTGTGIQGRGEGKWENYIAFMKAQLTELLTNYGDIAGIWFDGKWDRKDANWYFDDIYKLIHDIQPQCLIGNNHHESVLPGEDFQMFEKDLPGKSTQGFASKPEDIGELPKEVCETINGSWGFNLKDRKHKSKKELVQYLIKAAGYNSNLLLNVGPMPNGNIQPEHIQSLAEVGDWLKQNGETIYGTEGGLIPPNENWVSTQKGQTLYLHILNTQKNILFVPEFIHRITSIKLYHNKSKIKFEQTKYGLFLDIPLSEQNDIDTIVEITLK</sequence>
<dbReference type="InterPro" id="IPR016286">
    <property type="entry name" value="FUC_metazoa-typ"/>
</dbReference>
<dbReference type="GO" id="GO:0006004">
    <property type="term" value="P:fucose metabolic process"/>
    <property type="evidence" value="ECO:0007669"/>
    <property type="project" value="InterPro"/>
</dbReference>
<evidence type="ECO:0000313" key="10">
    <source>
        <dbReference type="EMBL" id="PKQ45270.1"/>
    </source>
</evidence>
<evidence type="ECO:0000256" key="4">
    <source>
        <dbReference type="ARBA" id="ARBA00022729"/>
    </source>
</evidence>
<evidence type="ECO:0000256" key="1">
    <source>
        <dbReference type="ARBA" id="ARBA00004071"/>
    </source>
</evidence>
<dbReference type="EMBL" id="PJEO01000028">
    <property type="protein sequence ID" value="PKQ45270.1"/>
    <property type="molecule type" value="Genomic_DNA"/>
</dbReference>
<dbReference type="GO" id="GO:0004560">
    <property type="term" value="F:alpha-L-fucosidase activity"/>
    <property type="evidence" value="ECO:0007669"/>
    <property type="project" value="InterPro"/>
</dbReference>
<dbReference type="PANTHER" id="PTHR10030">
    <property type="entry name" value="ALPHA-L-FUCOSIDASE"/>
    <property type="match status" value="1"/>
</dbReference>
<name>A0A2N3HJW2_9FLAO</name>
<dbReference type="GO" id="GO:0005764">
    <property type="term" value="C:lysosome"/>
    <property type="evidence" value="ECO:0007669"/>
    <property type="project" value="TreeGrafter"/>
</dbReference>
<evidence type="ECO:0000256" key="3">
    <source>
        <dbReference type="ARBA" id="ARBA00012662"/>
    </source>
</evidence>
<dbReference type="Pfam" id="PF01120">
    <property type="entry name" value="Alpha_L_fucos"/>
    <property type="match status" value="1"/>
</dbReference>
<protein>
    <recommendedName>
        <fullName evidence="3">alpha-L-fucosidase</fullName>
        <ecNumber evidence="3">3.2.1.51</ecNumber>
    </recommendedName>
</protein>
<evidence type="ECO:0000313" key="11">
    <source>
        <dbReference type="Proteomes" id="UP000233435"/>
    </source>
</evidence>
<evidence type="ECO:0000256" key="7">
    <source>
        <dbReference type="PIRSR" id="PIRSR001092-1"/>
    </source>
</evidence>
<comment type="similarity">
    <text evidence="2">Belongs to the glycosyl hydrolase 29 family.</text>
</comment>
<reference evidence="10 11" key="1">
    <citation type="submission" date="2017-12" db="EMBL/GenBank/DDBJ databases">
        <title>Confluentibacter flavum sp. nov., isolated from the saline lake.</title>
        <authorList>
            <person name="Yu L."/>
        </authorList>
    </citation>
    <scope>NUCLEOTIDE SEQUENCE [LARGE SCALE GENOMIC DNA]</scope>
    <source>
        <strain evidence="10 11">3B</strain>
    </source>
</reference>
<dbReference type="GO" id="GO:0016139">
    <property type="term" value="P:glycoside catabolic process"/>
    <property type="evidence" value="ECO:0007669"/>
    <property type="project" value="TreeGrafter"/>
</dbReference>
<proteinExistence type="inferred from homology"/>
<evidence type="ECO:0000256" key="5">
    <source>
        <dbReference type="ARBA" id="ARBA00022801"/>
    </source>
</evidence>
<accession>A0A2N3HJW2</accession>
<dbReference type="OrthoDB" id="1095333at2"/>
<dbReference type="SMART" id="SM00812">
    <property type="entry name" value="Alpha_L_fucos"/>
    <property type="match status" value="1"/>
</dbReference>
<dbReference type="InterPro" id="IPR000933">
    <property type="entry name" value="Glyco_hydro_29"/>
</dbReference>
<feature type="domain" description="Glycoside hydrolase family 29 N-terminal" evidence="9">
    <location>
        <begin position="14"/>
        <end position="344"/>
    </location>
</feature>
<evidence type="ECO:0000256" key="8">
    <source>
        <dbReference type="SAM" id="SignalP"/>
    </source>
</evidence>
<dbReference type="PRINTS" id="PR00741">
    <property type="entry name" value="GLHYDRLASE29"/>
</dbReference>
<dbReference type="InterPro" id="IPR017853">
    <property type="entry name" value="GH"/>
</dbReference>
<gene>
    <name evidence="10" type="ORF">CSW08_08615</name>
</gene>
<organism evidence="10 11">
    <name type="scientific">Confluentibacter flavum</name>
    <dbReference type="NCBI Taxonomy" id="1909700"/>
    <lineage>
        <taxon>Bacteria</taxon>
        <taxon>Pseudomonadati</taxon>
        <taxon>Bacteroidota</taxon>
        <taxon>Flavobacteriia</taxon>
        <taxon>Flavobacteriales</taxon>
        <taxon>Flavobacteriaceae</taxon>
        <taxon>Confluentibacter</taxon>
    </lineage>
</organism>
<dbReference type="SUPFAM" id="SSF51445">
    <property type="entry name" value="(Trans)glycosidases"/>
    <property type="match status" value="1"/>
</dbReference>
<feature type="signal peptide" evidence="8">
    <location>
        <begin position="1"/>
        <end position="18"/>
    </location>
</feature>
<comment type="caution">
    <text evidence="10">The sequence shown here is derived from an EMBL/GenBank/DDBJ whole genome shotgun (WGS) entry which is preliminary data.</text>
</comment>
<evidence type="ECO:0000256" key="2">
    <source>
        <dbReference type="ARBA" id="ARBA00007951"/>
    </source>
</evidence>
<keyword evidence="5" id="KW-0378">Hydrolase</keyword>
<feature type="site" description="May be important for catalysis" evidence="7">
    <location>
        <position position="276"/>
    </location>
</feature>
<evidence type="ECO:0000259" key="9">
    <source>
        <dbReference type="Pfam" id="PF01120"/>
    </source>
</evidence>
<keyword evidence="4 8" id="KW-0732">Signal</keyword>
<dbReference type="AlphaFoldDB" id="A0A2N3HJW2"/>
<dbReference type="EC" id="3.2.1.51" evidence="3"/>
<keyword evidence="6" id="KW-0326">Glycosidase</keyword>
<dbReference type="Gene3D" id="3.20.20.80">
    <property type="entry name" value="Glycosidases"/>
    <property type="match status" value="1"/>
</dbReference>
<dbReference type="Proteomes" id="UP000233435">
    <property type="component" value="Unassembled WGS sequence"/>
</dbReference>